<dbReference type="EMBL" id="JAVDPF010000034">
    <property type="protein sequence ID" value="KAL1869552.1"/>
    <property type="molecule type" value="Genomic_DNA"/>
</dbReference>
<dbReference type="SUPFAM" id="SSF54695">
    <property type="entry name" value="POZ domain"/>
    <property type="match status" value="1"/>
</dbReference>
<dbReference type="PANTHER" id="PTHR24413">
    <property type="entry name" value="SPECKLE-TYPE POZ PROTEIN"/>
    <property type="match status" value="1"/>
</dbReference>
<accession>A0ABR3X0V8</accession>
<evidence type="ECO:0000313" key="4">
    <source>
        <dbReference type="Proteomes" id="UP001583193"/>
    </source>
</evidence>
<dbReference type="Gene3D" id="3.30.710.10">
    <property type="entry name" value="Potassium Channel Kv1.1, Chain A"/>
    <property type="match status" value="1"/>
</dbReference>
<gene>
    <name evidence="3" type="ORF">Plec18167_007850</name>
</gene>
<organism evidence="3 4">
    <name type="scientific">Paecilomyces lecythidis</name>
    <dbReference type="NCBI Taxonomy" id="3004212"/>
    <lineage>
        <taxon>Eukaryota</taxon>
        <taxon>Fungi</taxon>
        <taxon>Dikarya</taxon>
        <taxon>Ascomycota</taxon>
        <taxon>Pezizomycotina</taxon>
        <taxon>Eurotiomycetes</taxon>
        <taxon>Eurotiomycetidae</taxon>
        <taxon>Eurotiales</taxon>
        <taxon>Thermoascaceae</taxon>
        <taxon>Paecilomyces</taxon>
    </lineage>
</organism>
<evidence type="ECO:0000313" key="3">
    <source>
        <dbReference type="EMBL" id="KAL1869552.1"/>
    </source>
</evidence>
<comment type="caution">
    <text evidence="3">The sequence shown here is derived from an EMBL/GenBank/DDBJ whole genome shotgun (WGS) entry which is preliminary data.</text>
</comment>
<proteinExistence type="predicted"/>
<feature type="compositionally biased region" description="Polar residues" evidence="1">
    <location>
        <begin position="14"/>
        <end position="33"/>
    </location>
</feature>
<keyword evidence="4" id="KW-1185">Reference proteome</keyword>
<dbReference type="Pfam" id="PF00651">
    <property type="entry name" value="BTB"/>
    <property type="match status" value="1"/>
</dbReference>
<dbReference type="Proteomes" id="UP001583193">
    <property type="component" value="Unassembled WGS sequence"/>
</dbReference>
<name>A0ABR3X0V8_9EURO</name>
<protein>
    <recommendedName>
        <fullName evidence="2">BTB domain-containing protein</fullName>
    </recommendedName>
</protein>
<feature type="domain" description="BTB" evidence="2">
    <location>
        <begin position="54"/>
        <end position="168"/>
    </location>
</feature>
<dbReference type="InterPro" id="IPR000210">
    <property type="entry name" value="BTB/POZ_dom"/>
</dbReference>
<evidence type="ECO:0000259" key="2">
    <source>
        <dbReference type="Pfam" id="PF00651"/>
    </source>
</evidence>
<sequence length="241" mass="27569">MPFEQSMRKRRCLNSESSVTIGNSSTVNSDSTASGKKSSGGEIEEGNDFWEPFKRIFNSPEHSDVDIYLGRWGELEIPAHSFVLKIRCPILANSLIRNGTGNSGINFVENLRAVWRMLEYIYTGDYSDDCCPDMNYDIEGQLSRHAKLYVLAGEYGLDDLQDLCYKKCAEEWEFSTFINEISAEDYIKEDKDLMSFVFDIALEHADELLETDEFLELLRCESDMAIWLVETLLEKQSELGV</sequence>
<evidence type="ECO:0000256" key="1">
    <source>
        <dbReference type="SAM" id="MobiDB-lite"/>
    </source>
</evidence>
<dbReference type="InterPro" id="IPR011333">
    <property type="entry name" value="SKP1/BTB/POZ_sf"/>
</dbReference>
<feature type="region of interest" description="Disordered" evidence="1">
    <location>
        <begin position="1"/>
        <end position="45"/>
    </location>
</feature>
<reference evidence="3 4" key="1">
    <citation type="journal article" date="2024" name="IMA Fungus">
        <title>IMA Genome - F19 : A genome assembly and annotation guide to empower mycologists, including annotated draft genome sequences of Ceratocystis pirilliformis, Diaporthe australafricana, Fusarium ophioides, Paecilomyces lecythidis, and Sporothrix stenoceras.</title>
        <authorList>
            <person name="Aylward J."/>
            <person name="Wilson A.M."/>
            <person name="Visagie C.M."/>
            <person name="Spraker J."/>
            <person name="Barnes I."/>
            <person name="Buitendag C."/>
            <person name="Ceriani C."/>
            <person name="Del Mar Angel L."/>
            <person name="du Plessis D."/>
            <person name="Fuchs T."/>
            <person name="Gasser K."/>
            <person name="Kramer D."/>
            <person name="Li W."/>
            <person name="Munsamy K."/>
            <person name="Piso A."/>
            <person name="Price J.L."/>
            <person name="Sonnekus B."/>
            <person name="Thomas C."/>
            <person name="van der Nest A."/>
            <person name="van Dijk A."/>
            <person name="van Heerden A."/>
            <person name="van Vuuren N."/>
            <person name="Yilmaz N."/>
            <person name="Duong T.A."/>
            <person name="van der Merwe N.A."/>
            <person name="Wingfield M.J."/>
            <person name="Wingfield B.D."/>
        </authorList>
    </citation>
    <scope>NUCLEOTIDE SEQUENCE [LARGE SCALE GENOMIC DNA]</scope>
    <source>
        <strain evidence="3 4">CMW 18167</strain>
    </source>
</reference>